<dbReference type="EMBL" id="MUGV01000007">
    <property type="protein sequence ID" value="OXA81442.1"/>
    <property type="molecule type" value="Genomic_DNA"/>
</dbReference>
<evidence type="ECO:0000313" key="2">
    <source>
        <dbReference type="EMBL" id="OXA81442.1"/>
    </source>
</evidence>
<proteinExistence type="predicted"/>
<evidence type="ECO:0000313" key="3">
    <source>
        <dbReference type="Proteomes" id="UP000198382"/>
    </source>
</evidence>
<dbReference type="RefSeq" id="WP_074659402.1">
    <property type="nucleotide sequence ID" value="NZ_MUGV01000007.1"/>
</dbReference>
<sequence length="388" mass="44029">MNILYCCSPPLLDYSAEQINDLKKHVNLNVIVWVSLHAPNHTIFKLKEHAALNGIYTFEEIKDKIENVQLLEEYFKGCSSVHFVFFPPKIGVNILNITLALLKLVKHIKPEIVHFDDISGRMLAFLLVLKNRNIVLNVHDPVAHSGEKKLGYFVMRKIIFRKIAAFATFSHYSRKLFKKVFLPIVPVADLRLVPYNSYETLGTKKIIEINKSPNEKVLLFFGRISPYKGIDDLLHVFSKIIQNYPESKLVIAGKGNYCYKIPEELVGSSSLIRINRYIEESEIKSLFEQADVLICPYKDATQSGVLMTAAAFKTPVIVSNVGALPEYIKDGGIGYVYDLNDDNGLQNCLISFLTESESMEKRVISNNNLAVSRNSRLLVNLYAQLLSR</sequence>
<dbReference type="SUPFAM" id="SSF53756">
    <property type="entry name" value="UDP-Glycosyltransferase/glycogen phosphorylase"/>
    <property type="match status" value="1"/>
</dbReference>
<dbReference type="PANTHER" id="PTHR12526">
    <property type="entry name" value="GLYCOSYLTRANSFERASE"/>
    <property type="match status" value="1"/>
</dbReference>
<dbReference type="PANTHER" id="PTHR12526:SF638">
    <property type="entry name" value="SPORE COAT PROTEIN SA"/>
    <property type="match status" value="1"/>
</dbReference>
<keyword evidence="3" id="KW-1185">Reference proteome</keyword>
<dbReference type="InterPro" id="IPR001296">
    <property type="entry name" value="Glyco_trans_1"/>
</dbReference>
<feature type="domain" description="Glycosyl transferase family 1" evidence="1">
    <location>
        <begin position="208"/>
        <end position="363"/>
    </location>
</feature>
<evidence type="ECO:0000259" key="1">
    <source>
        <dbReference type="Pfam" id="PF00534"/>
    </source>
</evidence>
<dbReference type="CDD" id="cd03801">
    <property type="entry name" value="GT4_PimA-like"/>
    <property type="match status" value="1"/>
</dbReference>
<comment type="caution">
    <text evidence="2">The sequence shown here is derived from an EMBL/GenBank/DDBJ whole genome shotgun (WGS) entry which is preliminary data.</text>
</comment>
<dbReference type="Pfam" id="PF00534">
    <property type="entry name" value="Glycos_transf_1"/>
    <property type="match status" value="1"/>
</dbReference>
<gene>
    <name evidence="2" type="ORF">B0A65_04070</name>
</gene>
<dbReference type="Gene3D" id="3.40.50.2000">
    <property type="entry name" value="Glycogen Phosphorylase B"/>
    <property type="match status" value="2"/>
</dbReference>
<organism evidence="2 3">
    <name type="scientific">Flavobacterium frigidimaris</name>
    <dbReference type="NCBI Taxonomy" id="262320"/>
    <lineage>
        <taxon>Bacteria</taxon>
        <taxon>Pseudomonadati</taxon>
        <taxon>Bacteroidota</taxon>
        <taxon>Flavobacteriia</taxon>
        <taxon>Flavobacteriales</taxon>
        <taxon>Flavobacteriaceae</taxon>
        <taxon>Flavobacterium</taxon>
    </lineage>
</organism>
<dbReference type="Proteomes" id="UP000198382">
    <property type="component" value="Unassembled WGS sequence"/>
</dbReference>
<reference evidence="2 3" key="1">
    <citation type="submission" date="2016-11" db="EMBL/GenBank/DDBJ databases">
        <title>Whole genomes of Flavobacteriaceae.</title>
        <authorList>
            <person name="Stine C."/>
            <person name="Li C."/>
            <person name="Tadesse D."/>
        </authorList>
    </citation>
    <scope>NUCLEOTIDE SEQUENCE [LARGE SCALE GENOMIC DNA]</scope>
    <source>
        <strain evidence="2 3">DSM 15937</strain>
    </source>
</reference>
<name>A0ABX4BUI0_FLAFR</name>
<accession>A0ABX4BUI0</accession>
<protein>
    <recommendedName>
        <fullName evidence="1">Glycosyl transferase family 1 domain-containing protein</fullName>
    </recommendedName>
</protein>